<evidence type="ECO:0000313" key="2">
    <source>
        <dbReference type="EMBL" id="KAB2683347.1"/>
    </source>
</evidence>
<proteinExistence type="inferred from homology"/>
<dbReference type="PANTHER" id="PTHR42879">
    <property type="entry name" value="3-OXOACYL-(ACYL-CARRIER-PROTEIN) REDUCTASE"/>
    <property type="match status" value="1"/>
</dbReference>
<dbReference type="CDD" id="cd05233">
    <property type="entry name" value="SDR_c"/>
    <property type="match status" value="1"/>
</dbReference>
<dbReference type="PRINTS" id="PR00081">
    <property type="entry name" value="GDHRDH"/>
</dbReference>
<dbReference type="GO" id="GO:0032787">
    <property type="term" value="P:monocarboxylic acid metabolic process"/>
    <property type="evidence" value="ECO:0007669"/>
    <property type="project" value="UniProtKB-ARBA"/>
</dbReference>
<accession>A0A6L3YK28</accession>
<dbReference type="InterPro" id="IPR020904">
    <property type="entry name" value="Sc_DH/Rdtase_CS"/>
</dbReference>
<dbReference type="Pfam" id="PF13561">
    <property type="entry name" value="adh_short_C2"/>
    <property type="match status" value="1"/>
</dbReference>
<evidence type="ECO:0000256" key="1">
    <source>
        <dbReference type="ARBA" id="ARBA00006484"/>
    </source>
</evidence>
<evidence type="ECO:0000313" key="3">
    <source>
        <dbReference type="Proteomes" id="UP000481643"/>
    </source>
</evidence>
<comment type="similarity">
    <text evidence="1">Belongs to the short-chain dehydrogenases/reductases (SDR) family.</text>
</comment>
<dbReference type="PANTHER" id="PTHR42879:SF2">
    <property type="entry name" value="3-OXOACYL-[ACYL-CARRIER-PROTEIN] REDUCTASE FABG"/>
    <property type="match status" value="1"/>
</dbReference>
<reference evidence="2 3" key="1">
    <citation type="submission" date="2019-09" db="EMBL/GenBank/DDBJ databases">
        <title>Taxonomic organization of the family Brucellaceae based on a phylogenomic approach.</title>
        <authorList>
            <person name="Leclercq S."/>
            <person name="Cloeckaert A."/>
            <person name="Zygmunt M.S."/>
        </authorList>
    </citation>
    <scope>NUCLEOTIDE SEQUENCE [LARGE SCALE GENOMIC DNA]</scope>
    <source>
        <strain evidence="2 3">WS1830</strain>
    </source>
</reference>
<dbReference type="InterPro" id="IPR002347">
    <property type="entry name" value="SDR_fam"/>
</dbReference>
<dbReference type="PRINTS" id="PR00080">
    <property type="entry name" value="SDRFAMILY"/>
</dbReference>
<dbReference type="RefSeq" id="WP_112590946.1">
    <property type="nucleotide sequence ID" value="NZ_WBVX01000016.1"/>
</dbReference>
<dbReference type="SUPFAM" id="SSF51735">
    <property type="entry name" value="NAD(P)-binding Rossmann-fold domains"/>
    <property type="match status" value="1"/>
</dbReference>
<dbReference type="FunFam" id="3.40.50.720:FF:000084">
    <property type="entry name" value="Short-chain dehydrogenase reductase"/>
    <property type="match status" value="1"/>
</dbReference>
<name>A0A6L3YK28_9HYPH</name>
<organism evidence="2 3">
    <name type="scientific">Brucella tritici</name>
    <dbReference type="NCBI Taxonomy" id="94626"/>
    <lineage>
        <taxon>Bacteria</taxon>
        <taxon>Pseudomonadati</taxon>
        <taxon>Pseudomonadota</taxon>
        <taxon>Alphaproteobacteria</taxon>
        <taxon>Hyphomicrobiales</taxon>
        <taxon>Brucellaceae</taxon>
        <taxon>Brucella/Ochrobactrum group</taxon>
        <taxon>Brucella</taxon>
    </lineage>
</organism>
<gene>
    <name evidence="2" type="ORF">F9L08_16040</name>
</gene>
<dbReference type="Proteomes" id="UP000481643">
    <property type="component" value="Unassembled WGS sequence"/>
</dbReference>
<dbReference type="Gene3D" id="3.40.50.720">
    <property type="entry name" value="NAD(P)-binding Rossmann-like Domain"/>
    <property type="match status" value="1"/>
</dbReference>
<dbReference type="InterPro" id="IPR050259">
    <property type="entry name" value="SDR"/>
</dbReference>
<dbReference type="AlphaFoldDB" id="A0A6L3YK28"/>
<dbReference type="EMBL" id="WBVX01000016">
    <property type="protein sequence ID" value="KAB2683347.1"/>
    <property type="molecule type" value="Genomic_DNA"/>
</dbReference>
<comment type="caution">
    <text evidence="2">The sequence shown here is derived from an EMBL/GenBank/DDBJ whole genome shotgun (WGS) entry which is preliminary data.</text>
</comment>
<dbReference type="PROSITE" id="PS00061">
    <property type="entry name" value="ADH_SHORT"/>
    <property type="match status" value="1"/>
</dbReference>
<protein>
    <submittedName>
        <fullName evidence="2">SDR family oxidoreductase</fullName>
    </submittedName>
</protein>
<dbReference type="InterPro" id="IPR036291">
    <property type="entry name" value="NAD(P)-bd_dom_sf"/>
</dbReference>
<sequence length="265" mass="27700">MSEYRHHVAAAASVVDRRILVTGGGSGIGRAICRHFAAGGARVTVTDLVASAAEGTRQLCIEDGAAAERIFASALDVTDIASLEQAVQDSEAAMGGLSVLVNNAGIFQPSPLASADFDRMWRLSFDILLESQKDLVRFALPALRRQPDPRIVNIASTAGLGATPDHVAYVSAKHGVIGLTRALAVDLGRDGITVNAVCPGPIHTGITAGISDEEKALFAKRRTALRRYGEPEEIAHAVLFLCQPGAGFITGTTLVVDGGLTARHA</sequence>